<dbReference type="EMBL" id="SOSA01000001">
    <property type="protein sequence ID" value="THD00451.1"/>
    <property type="molecule type" value="Genomic_DNA"/>
</dbReference>
<dbReference type="VEuPathDB" id="FungiDB:EYZ11_000015"/>
<gene>
    <name evidence="1" type="ORF">EYZ11_000015</name>
</gene>
<keyword evidence="2" id="KW-1185">Reference proteome</keyword>
<sequence length="51" mass="6020">MVEFDRDLDTDSQIYGTPLSYAKRDSDIDKKIYGSPWEYAKREETDARDVE</sequence>
<dbReference type="AlphaFoldDB" id="A0A4V3UQV1"/>
<name>A0A4V3UQV1_9EURO</name>
<reference evidence="1 2" key="1">
    <citation type="submission" date="2019-03" db="EMBL/GenBank/DDBJ databases">
        <title>The genome sequence of a newly discovered highly antifungal drug resistant Aspergillus species, Aspergillus tanneri NIH 1004.</title>
        <authorList>
            <person name="Mounaud S."/>
            <person name="Singh I."/>
            <person name="Joardar V."/>
            <person name="Pakala S."/>
            <person name="Pakala S."/>
            <person name="Venepally P."/>
            <person name="Hoover J."/>
            <person name="Nierman W."/>
            <person name="Chung J."/>
            <person name="Losada L."/>
        </authorList>
    </citation>
    <scope>NUCLEOTIDE SEQUENCE [LARGE SCALE GENOMIC DNA]</scope>
    <source>
        <strain evidence="1 2">NIH1004</strain>
    </source>
</reference>
<evidence type="ECO:0000313" key="2">
    <source>
        <dbReference type="Proteomes" id="UP000308092"/>
    </source>
</evidence>
<protein>
    <submittedName>
        <fullName evidence="1">Uncharacterized protein</fullName>
    </submittedName>
</protein>
<dbReference type="Proteomes" id="UP000308092">
    <property type="component" value="Unassembled WGS sequence"/>
</dbReference>
<organism evidence="1 2">
    <name type="scientific">Aspergillus tanneri</name>
    <dbReference type="NCBI Taxonomy" id="1220188"/>
    <lineage>
        <taxon>Eukaryota</taxon>
        <taxon>Fungi</taxon>
        <taxon>Dikarya</taxon>
        <taxon>Ascomycota</taxon>
        <taxon>Pezizomycotina</taxon>
        <taxon>Eurotiomycetes</taxon>
        <taxon>Eurotiomycetidae</taxon>
        <taxon>Eurotiales</taxon>
        <taxon>Aspergillaceae</taxon>
        <taxon>Aspergillus</taxon>
        <taxon>Aspergillus subgen. Circumdati</taxon>
    </lineage>
</organism>
<accession>A0A4V3UQV1</accession>
<comment type="caution">
    <text evidence="1">The sequence shown here is derived from an EMBL/GenBank/DDBJ whole genome shotgun (WGS) entry which is preliminary data.</text>
</comment>
<proteinExistence type="predicted"/>
<evidence type="ECO:0000313" key="1">
    <source>
        <dbReference type="EMBL" id="THD00451.1"/>
    </source>
</evidence>